<dbReference type="Pfam" id="PF01039">
    <property type="entry name" value="Carboxyl_trans"/>
    <property type="match status" value="1"/>
</dbReference>
<evidence type="ECO:0000313" key="2">
    <source>
        <dbReference type="EMBL" id="PLW44036.1"/>
    </source>
</evidence>
<reference evidence="4 5" key="1">
    <citation type="submission" date="2017-11" db="EMBL/GenBank/DDBJ databases">
        <title>De novo assembly and phasing of dikaryotic genomes from two isolates of Puccinia coronata f. sp. avenae, the causal agent of oat crown rust.</title>
        <authorList>
            <person name="Miller M.E."/>
            <person name="Zhang Y."/>
            <person name="Omidvar V."/>
            <person name="Sperschneider J."/>
            <person name="Schwessinger B."/>
            <person name="Raley C."/>
            <person name="Palmer J.M."/>
            <person name="Garnica D."/>
            <person name="Upadhyaya N."/>
            <person name="Rathjen J."/>
            <person name="Taylor J.M."/>
            <person name="Park R.F."/>
            <person name="Dodds P.N."/>
            <person name="Hirsch C.D."/>
            <person name="Kianian S.F."/>
            <person name="Figueroa M."/>
        </authorList>
    </citation>
    <scope>NUCLEOTIDE SEQUENCE [LARGE SCALE GENOMIC DNA]</scope>
    <source>
        <strain evidence="3">12NC29</strain>
        <strain evidence="2">12SD80</strain>
    </source>
</reference>
<dbReference type="AlphaFoldDB" id="A0A2N5V2A8"/>
<dbReference type="Proteomes" id="UP000235388">
    <property type="component" value="Unassembled WGS sequence"/>
</dbReference>
<proteinExistence type="predicted"/>
<dbReference type="InterPro" id="IPR029045">
    <property type="entry name" value="ClpP/crotonase-like_dom_sf"/>
</dbReference>
<keyword evidence="4" id="KW-1185">Reference proteome</keyword>
<dbReference type="EMBL" id="PGCI01000061">
    <property type="protein sequence ID" value="PLW44036.1"/>
    <property type="molecule type" value="Genomic_DNA"/>
</dbReference>
<name>A0A2N5V2A8_9BASI</name>
<dbReference type="PANTHER" id="PTHR45728">
    <property type="entry name" value="ACETYL-COA CARBOXYLASE, ISOFORM A"/>
    <property type="match status" value="1"/>
</dbReference>
<dbReference type="PANTHER" id="PTHR45728:SF3">
    <property type="entry name" value="ACETYL-COA CARBOXYLASE"/>
    <property type="match status" value="1"/>
</dbReference>
<feature type="domain" description="Acetyl-coenzyme A carboxylase carboxyl transferase subunit beta" evidence="1">
    <location>
        <begin position="8"/>
        <end position="156"/>
    </location>
</feature>
<evidence type="ECO:0000313" key="5">
    <source>
        <dbReference type="Proteomes" id="UP000235392"/>
    </source>
</evidence>
<dbReference type="EMBL" id="PGCJ01000079">
    <property type="protein sequence ID" value="PLW52574.1"/>
    <property type="molecule type" value="Genomic_DNA"/>
</dbReference>
<dbReference type="Gene3D" id="2.40.460.10">
    <property type="entry name" value="Biotin dependent carboxylase carboxyltransferase"/>
    <property type="match status" value="1"/>
</dbReference>
<dbReference type="Proteomes" id="UP000235392">
    <property type="component" value="Unassembled WGS sequence"/>
</dbReference>
<dbReference type="GO" id="GO:0003989">
    <property type="term" value="F:acetyl-CoA carboxylase activity"/>
    <property type="evidence" value="ECO:0007669"/>
    <property type="project" value="InterPro"/>
</dbReference>
<dbReference type="InterPro" id="IPR049076">
    <property type="entry name" value="ACCA"/>
</dbReference>
<organism evidence="2 5">
    <name type="scientific">Puccinia coronata f. sp. avenae</name>
    <dbReference type="NCBI Taxonomy" id="200324"/>
    <lineage>
        <taxon>Eukaryota</taxon>
        <taxon>Fungi</taxon>
        <taxon>Dikarya</taxon>
        <taxon>Basidiomycota</taxon>
        <taxon>Pucciniomycotina</taxon>
        <taxon>Pucciniomycetes</taxon>
        <taxon>Pucciniales</taxon>
        <taxon>Pucciniaceae</taxon>
        <taxon>Puccinia</taxon>
    </lineage>
</organism>
<dbReference type="GO" id="GO:0006633">
    <property type="term" value="P:fatty acid biosynthetic process"/>
    <property type="evidence" value="ECO:0007669"/>
    <property type="project" value="TreeGrafter"/>
</dbReference>
<evidence type="ECO:0000313" key="4">
    <source>
        <dbReference type="Proteomes" id="UP000235388"/>
    </source>
</evidence>
<comment type="caution">
    <text evidence="2">The sequence shown here is derived from an EMBL/GenBank/DDBJ whole genome shotgun (WGS) entry which is preliminary data.</text>
</comment>
<accession>A0A2N5V2A8</accession>
<dbReference type="OrthoDB" id="3042633at2759"/>
<gene>
    <name evidence="3" type="ORF">PCANC_07722</name>
    <name evidence="2" type="ORF">PCASD_04885</name>
</gene>
<dbReference type="SUPFAM" id="SSF52096">
    <property type="entry name" value="ClpP/crotonase"/>
    <property type="match status" value="1"/>
</dbReference>
<sequence>MVVIETPQFSNSRRIIVIANNITFKIGTFGLASDNFFDQVTELSRKLGMLRMYLSANSVSWLGIADEVTDQFWTAWSKPENPNKGFKFLYLTHDLVKRLKEKGGESVITEAVEEQGQAVRQIKAVIGSQDDLVRIGAYLVQLGQRAVQVEGQPIILKVVP</sequence>
<dbReference type="InterPro" id="IPR034733">
    <property type="entry name" value="AcCoA_carboxyl_beta"/>
</dbReference>
<evidence type="ECO:0000259" key="1">
    <source>
        <dbReference type="Pfam" id="PF01039"/>
    </source>
</evidence>
<dbReference type="GO" id="GO:0005739">
    <property type="term" value="C:mitochondrion"/>
    <property type="evidence" value="ECO:0007669"/>
    <property type="project" value="TreeGrafter"/>
</dbReference>
<protein>
    <recommendedName>
        <fullName evidence="1">Acetyl-coenzyme A carboxylase carboxyl transferase subunit beta domain-containing protein</fullName>
    </recommendedName>
</protein>
<dbReference type="STRING" id="200324.A0A2N5V2A8"/>
<evidence type="ECO:0000313" key="3">
    <source>
        <dbReference type="EMBL" id="PLW52574.1"/>
    </source>
</evidence>